<dbReference type="EMBL" id="KN818319">
    <property type="protein sequence ID" value="KIL59257.1"/>
    <property type="molecule type" value="Genomic_DNA"/>
</dbReference>
<dbReference type="InParanoid" id="A0A0C2WD39"/>
<feature type="domain" description="SHSP" evidence="1">
    <location>
        <begin position="63"/>
        <end position="93"/>
    </location>
</feature>
<dbReference type="InterPro" id="IPR008978">
    <property type="entry name" value="HSP20-like_chaperone"/>
</dbReference>
<dbReference type="AlphaFoldDB" id="A0A0C2WD39"/>
<accession>A0A0C2WD39</accession>
<sequence>MLTPQAQEAHFRVRKTSQSVVSLQHGKGEEVQQVPEGDSVASGCEGKWNHTFITRIYSSQERNVRVKATMENGLLIITFPKSTPDMAPKKINIS</sequence>
<evidence type="ECO:0000313" key="3">
    <source>
        <dbReference type="Proteomes" id="UP000054549"/>
    </source>
</evidence>
<protein>
    <recommendedName>
        <fullName evidence="1">SHSP domain-containing protein</fullName>
    </recommendedName>
</protein>
<proteinExistence type="predicted"/>
<dbReference type="Gene3D" id="2.60.40.790">
    <property type="match status" value="1"/>
</dbReference>
<name>A0A0C2WD39_AMAMK</name>
<reference evidence="2 3" key="1">
    <citation type="submission" date="2014-04" db="EMBL/GenBank/DDBJ databases">
        <title>Evolutionary Origins and Diversification of the Mycorrhizal Mutualists.</title>
        <authorList>
            <consortium name="DOE Joint Genome Institute"/>
            <consortium name="Mycorrhizal Genomics Consortium"/>
            <person name="Kohler A."/>
            <person name="Kuo A."/>
            <person name="Nagy L.G."/>
            <person name="Floudas D."/>
            <person name="Copeland A."/>
            <person name="Barry K.W."/>
            <person name="Cichocki N."/>
            <person name="Veneault-Fourrey C."/>
            <person name="LaButti K."/>
            <person name="Lindquist E.A."/>
            <person name="Lipzen A."/>
            <person name="Lundell T."/>
            <person name="Morin E."/>
            <person name="Murat C."/>
            <person name="Riley R."/>
            <person name="Ohm R."/>
            <person name="Sun H."/>
            <person name="Tunlid A."/>
            <person name="Henrissat B."/>
            <person name="Grigoriev I.V."/>
            <person name="Hibbett D.S."/>
            <person name="Martin F."/>
        </authorList>
    </citation>
    <scope>NUCLEOTIDE SEQUENCE [LARGE SCALE GENOMIC DNA]</scope>
    <source>
        <strain evidence="2 3">Koide BX008</strain>
    </source>
</reference>
<dbReference type="Pfam" id="PF00011">
    <property type="entry name" value="HSP20"/>
    <property type="match status" value="1"/>
</dbReference>
<keyword evidence="3" id="KW-1185">Reference proteome</keyword>
<gene>
    <name evidence="2" type="ORF">M378DRAFT_169523</name>
</gene>
<dbReference type="HOGENOM" id="CLU_2385704_0_0_1"/>
<organism evidence="2 3">
    <name type="scientific">Amanita muscaria (strain Koide BX008)</name>
    <dbReference type="NCBI Taxonomy" id="946122"/>
    <lineage>
        <taxon>Eukaryota</taxon>
        <taxon>Fungi</taxon>
        <taxon>Dikarya</taxon>
        <taxon>Basidiomycota</taxon>
        <taxon>Agaricomycotina</taxon>
        <taxon>Agaricomycetes</taxon>
        <taxon>Agaricomycetidae</taxon>
        <taxon>Agaricales</taxon>
        <taxon>Pluteineae</taxon>
        <taxon>Amanitaceae</taxon>
        <taxon>Amanita</taxon>
    </lineage>
</organism>
<dbReference type="Proteomes" id="UP000054549">
    <property type="component" value="Unassembled WGS sequence"/>
</dbReference>
<evidence type="ECO:0000313" key="2">
    <source>
        <dbReference type="EMBL" id="KIL59257.1"/>
    </source>
</evidence>
<dbReference type="InterPro" id="IPR002068">
    <property type="entry name" value="A-crystallin/Hsp20_dom"/>
</dbReference>
<dbReference type="SUPFAM" id="SSF49764">
    <property type="entry name" value="HSP20-like chaperones"/>
    <property type="match status" value="1"/>
</dbReference>
<evidence type="ECO:0000259" key="1">
    <source>
        <dbReference type="Pfam" id="PF00011"/>
    </source>
</evidence>